<sequence>MFWWYLGYTIGLWYFGCHACALVLSHRLTIPVSVQEWVYGRKSAGVGTSANTLDRHNELLSSSEEVHEPRKDRRTSEGLDTHVFQGTSSTDKSLVETPTHVFRGPEEEVGPRKGQQPSRSSASLKKQILASKSAKQGKANPKEQSEGPAKGKWKGKIQVKQALSTELQNSQEGEDIHGQCVQYGKNSDGIQKQGGGKIEPIISK</sequence>
<keyword evidence="3" id="KW-1185">Reference proteome</keyword>
<organism evidence="2 3">
    <name type="scientific">Austropuccinia psidii MF-1</name>
    <dbReference type="NCBI Taxonomy" id="1389203"/>
    <lineage>
        <taxon>Eukaryota</taxon>
        <taxon>Fungi</taxon>
        <taxon>Dikarya</taxon>
        <taxon>Basidiomycota</taxon>
        <taxon>Pucciniomycotina</taxon>
        <taxon>Pucciniomycetes</taxon>
        <taxon>Pucciniales</taxon>
        <taxon>Sphaerophragmiaceae</taxon>
        <taxon>Austropuccinia</taxon>
    </lineage>
</organism>
<protein>
    <submittedName>
        <fullName evidence="2">Uncharacterized protein</fullName>
    </submittedName>
</protein>
<feature type="region of interest" description="Disordered" evidence="1">
    <location>
        <begin position="59"/>
        <end position="155"/>
    </location>
</feature>
<evidence type="ECO:0000313" key="2">
    <source>
        <dbReference type="EMBL" id="MBW0503928.1"/>
    </source>
</evidence>
<name>A0A9Q3DLS8_9BASI</name>
<dbReference type="AlphaFoldDB" id="A0A9Q3DLS8"/>
<feature type="compositionally biased region" description="Polar residues" evidence="1">
    <location>
        <begin position="115"/>
        <end position="124"/>
    </location>
</feature>
<accession>A0A9Q3DLS8</accession>
<dbReference type="EMBL" id="AVOT02017644">
    <property type="protein sequence ID" value="MBW0503928.1"/>
    <property type="molecule type" value="Genomic_DNA"/>
</dbReference>
<feature type="compositionally biased region" description="Basic and acidic residues" evidence="1">
    <location>
        <begin position="59"/>
        <end position="80"/>
    </location>
</feature>
<evidence type="ECO:0000313" key="3">
    <source>
        <dbReference type="Proteomes" id="UP000765509"/>
    </source>
</evidence>
<reference evidence="2" key="1">
    <citation type="submission" date="2021-03" db="EMBL/GenBank/DDBJ databases">
        <title>Draft genome sequence of rust myrtle Austropuccinia psidii MF-1, a brazilian biotype.</title>
        <authorList>
            <person name="Quecine M.C."/>
            <person name="Pachon D.M.R."/>
            <person name="Bonatelli M.L."/>
            <person name="Correr F.H."/>
            <person name="Franceschini L.M."/>
            <person name="Leite T.F."/>
            <person name="Margarido G.R.A."/>
            <person name="Almeida C.A."/>
            <person name="Ferrarezi J.A."/>
            <person name="Labate C.A."/>
        </authorList>
    </citation>
    <scope>NUCLEOTIDE SEQUENCE</scope>
    <source>
        <strain evidence="2">MF-1</strain>
    </source>
</reference>
<comment type="caution">
    <text evidence="2">The sequence shown here is derived from an EMBL/GenBank/DDBJ whole genome shotgun (WGS) entry which is preliminary data.</text>
</comment>
<gene>
    <name evidence="2" type="ORF">O181_043643</name>
</gene>
<proteinExistence type="predicted"/>
<evidence type="ECO:0000256" key="1">
    <source>
        <dbReference type="SAM" id="MobiDB-lite"/>
    </source>
</evidence>
<dbReference type="Proteomes" id="UP000765509">
    <property type="component" value="Unassembled WGS sequence"/>
</dbReference>